<name>A0ABM9MMB0_9LACO</name>
<keyword evidence="2" id="KW-1185">Reference proteome</keyword>
<dbReference type="Proteomes" id="UP001314166">
    <property type="component" value="Unassembled WGS sequence"/>
</dbReference>
<protein>
    <submittedName>
        <fullName evidence="1">Uncharacterized protein</fullName>
    </submittedName>
</protein>
<accession>A0ABM9MMB0</accession>
<sequence>MNDLNEWLSGIGNKVVTSAFMTNETKVPEKQHIEINGKIYKVTVEKV</sequence>
<dbReference type="RefSeq" id="WP_338343190.1">
    <property type="nucleotide sequence ID" value="NZ_CAUZLH010000001.1"/>
</dbReference>
<dbReference type="EMBL" id="CAUZMB010000001">
    <property type="protein sequence ID" value="CAK1226438.1"/>
    <property type="molecule type" value="Genomic_DNA"/>
</dbReference>
<gene>
    <name evidence="1" type="ORF">R55214_HHFBAMCI_00140</name>
</gene>
<evidence type="ECO:0000313" key="2">
    <source>
        <dbReference type="Proteomes" id="UP001314166"/>
    </source>
</evidence>
<evidence type="ECO:0000313" key="1">
    <source>
        <dbReference type="EMBL" id="CAK1226438.1"/>
    </source>
</evidence>
<proteinExistence type="predicted"/>
<reference evidence="1 2" key="1">
    <citation type="submission" date="2023-10" db="EMBL/GenBank/DDBJ databases">
        <authorList>
            <person name="Botero Cardona J."/>
        </authorList>
    </citation>
    <scope>NUCLEOTIDE SEQUENCE [LARGE SCALE GENOMIC DNA]</scope>
    <source>
        <strain evidence="1 2">R-55214</strain>
    </source>
</reference>
<organism evidence="1 2">
    <name type="scientific">Fructobacillus evanidus</name>
    <dbReference type="NCBI Taxonomy" id="3064281"/>
    <lineage>
        <taxon>Bacteria</taxon>
        <taxon>Bacillati</taxon>
        <taxon>Bacillota</taxon>
        <taxon>Bacilli</taxon>
        <taxon>Lactobacillales</taxon>
        <taxon>Lactobacillaceae</taxon>
        <taxon>Fructobacillus</taxon>
    </lineage>
</organism>
<comment type="caution">
    <text evidence="1">The sequence shown here is derived from an EMBL/GenBank/DDBJ whole genome shotgun (WGS) entry which is preliminary data.</text>
</comment>